<dbReference type="PANTHER" id="PTHR21050:SF1">
    <property type="entry name" value="MIDKINE AND PLEIOTROPHIN 1, ISOFORM A-RELATED"/>
    <property type="match status" value="1"/>
</dbReference>
<protein>
    <recommendedName>
        <fullName evidence="2">Pleiotrophin/Midkine C-terminal domain-containing protein</fullName>
    </recommendedName>
</protein>
<keyword evidence="4" id="KW-1185">Reference proteome</keyword>
<dbReference type="Pfam" id="PF01091">
    <property type="entry name" value="PTN_MK_C"/>
    <property type="match status" value="1"/>
</dbReference>
<gene>
    <name evidence="3" type="ORF">LAZ67_18002562</name>
</gene>
<feature type="region of interest" description="Disordered" evidence="1">
    <location>
        <begin position="162"/>
        <end position="186"/>
    </location>
</feature>
<feature type="domain" description="Pleiotrophin/Midkine C-terminal" evidence="2">
    <location>
        <begin position="74"/>
        <end position="120"/>
    </location>
</feature>
<dbReference type="Proteomes" id="UP001235939">
    <property type="component" value="Chromosome 18"/>
</dbReference>
<evidence type="ECO:0000259" key="2">
    <source>
        <dbReference type="Pfam" id="PF01091"/>
    </source>
</evidence>
<dbReference type="EMBL" id="CP092880">
    <property type="protein sequence ID" value="UYV80347.1"/>
    <property type="molecule type" value="Genomic_DNA"/>
</dbReference>
<dbReference type="InterPro" id="IPR020090">
    <property type="entry name" value="PTN/MK_C_dom"/>
</dbReference>
<evidence type="ECO:0000313" key="3">
    <source>
        <dbReference type="EMBL" id="UYV80347.1"/>
    </source>
</evidence>
<evidence type="ECO:0000256" key="1">
    <source>
        <dbReference type="SAM" id="MobiDB-lite"/>
    </source>
</evidence>
<dbReference type="Gene3D" id="2.30.90.10">
    <property type="entry name" value="Heparin-binding Growth Factor, Midkine, Chain A- C-terminal Domain"/>
    <property type="match status" value="3"/>
</dbReference>
<evidence type="ECO:0000313" key="4">
    <source>
        <dbReference type="Proteomes" id="UP001235939"/>
    </source>
</evidence>
<organism evidence="3 4">
    <name type="scientific">Cordylochernes scorpioides</name>
    <dbReference type="NCBI Taxonomy" id="51811"/>
    <lineage>
        <taxon>Eukaryota</taxon>
        <taxon>Metazoa</taxon>
        <taxon>Ecdysozoa</taxon>
        <taxon>Arthropoda</taxon>
        <taxon>Chelicerata</taxon>
        <taxon>Arachnida</taxon>
        <taxon>Pseudoscorpiones</taxon>
        <taxon>Cheliferoidea</taxon>
        <taxon>Chernetidae</taxon>
        <taxon>Cordylochernes</taxon>
    </lineage>
</organism>
<reference evidence="3 4" key="1">
    <citation type="submission" date="2022-01" db="EMBL/GenBank/DDBJ databases">
        <title>A chromosomal length assembly of Cordylochernes scorpioides.</title>
        <authorList>
            <person name="Zeh D."/>
            <person name="Zeh J."/>
        </authorList>
    </citation>
    <scope>NUCLEOTIDE SEQUENCE [LARGE SCALE GENOMIC DNA]</scope>
    <source>
        <strain evidence="3">IN4F17</strain>
        <tissue evidence="3">Whole Body</tissue>
    </source>
</reference>
<sequence length="195" mass="21912">MNAGQKTSIFTLIKTNFGPEDRVIVAVGNNGECRYKKSNWEECDPTTNLERRTLTLKKGGASCEPVKILTRKCKKACRYEKGEWEECNAETNMRSRTDTLKPKSDASCQPTRVITKKCKKACKYDRQADWSRCENGKKTKVMELVQGNPATCEPNRTVTKPCRVGGGGGHHRRGQTPQGPKHIPSKSRLWVILKA</sequence>
<accession>A0ABY6LIU4</accession>
<dbReference type="PANTHER" id="PTHR21050">
    <property type="entry name" value="MIDKINE AND PLEIOTROPHIN 1, ISOFORM A-RELATED"/>
    <property type="match status" value="1"/>
</dbReference>
<dbReference type="InterPro" id="IPR038130">
    <property type="entry name" value="PTN/MK_C_dom_sf"/>
</dbReference>
<proteinExistence type="predicted"/>
<name>A0ABY6LIU4_9ARAC</name>
<dbReference type="SUPFAM" id="SSF57288">
    <property type="entry name" value="Midkine"/>
    <property type="match status" value="2"/>
</dbReference>
<dbReference type="InterPro" id="IPR020091">
    <property type="entry name" value="PTN/MK_diS_sf"/>
</dbReference>